<gene>
    <name evidence="3" type="ORF">HNO51_16895</name>
</gene>
<sequence>MAKQSYQVFDITLSRRTQLTPSLARFTFTGADVARMATHAPDQRIKLFFPTARGSLEALFDCVAAVPDDWYAAYRGLPEALRPPMRTYTIRALRAGHGEVDIEFVLHGDEGPASRWAMRAQPGDRLAMTAPTADVENLGVGYEWKPPRGVQRILVVADETALPAAAGILETLAARADRPQVDALIEVPLGDDTRPLAMTAGVRWLPRDVTPGCAHGERLLRAVRDVDLCAEIARLADTTDNAEGQDEPADDELLWEAAATDDGAPFYAWIAAESKVALGIRRYLVNECGLPRRYVSSMGYWREGKVLG</sequence>
<dbReference type="InterPro" id="IPR017938">
    <property type="entry name" value="Riboflavin_synthase-like_b-brl"/>
</dbReference>
<protein>
    <submittedName>
        <fullName evidence="3">Siderophore-interacting protein</fullName>
    </submittedName>
</protein>
<dbReference type="Gene3D" id="3.40.50.80">
    <property type="entry name" value="Nucleotide-binding domain of ferredoxin-NADP reductase (FNR) module"/>
    <property type="match status" value="1"/>
</dbReference>
<dbReference type="Pfam" id="PF08021">
    <property type="entry name" value="FAD_binding_9"/>
    <property type="match status" value="1"/>
</dbReference>
<accession>A0ABX7W8I0</accession>
<dbReference type="PANTHER" id="PTHR30157:SF0">
    <property type="entry name" value="NADPH-DEPENDENT FERRIC-CHELATE REDUCTASE"/>
    <property type="match status" value="1"/>
</dbReference>
<keyword evidence="4" id="KW-1185">Reference proteome</keyword>
<dbReference type="CDD" id="cd06193">
    <property type="entry name" value="siderophore_interacting"/>
    <property type="match status" value="1"/>
</dbReference>
<name>A0ABX7W8I0_9GAMM</name>
<dbReference type="PROSITE" id="PS51384">
    <property type="entry name" value="FAD_FR"/>
    <property type="match status" value="1"/>
</dbReference>
<dbReference type="Pfam" id="PF04954">
    <property type="entry name" value="SIP"/>
    <property type="match status" value="1"/>
</dbReference>
<dbReference type="PANTHER" id="PTHR30157">
    <property type="entry name" value="FERRIC REDUCTASE, NADPH-DEPENDENT"/>
    <property type="match status" value="1"/>
</dbReference>
<comment type="similarity">
    <text evidence="1">Belongs to the SIP oxidoreductase family.</text>
</comment>
<dbReference type="EMBL" id="CP053381">
    <property type="protein sequence ID" value="QTP56216.1"/>
    <property type="molecule type" value="Genomic_DNA"/>
</dbReference>
<proteinExistence type="inferred from homology"/>
<dbReference type="Gene3D" id="2.40.30.10">
    <property type="entry name" value="Translation factors"/>
    <property type="match status" value="1"/>
</dbReference>
<dbReference type="Proteomes" id="UP000671868">
    <property type="component" value="Chromosome"/>
</dbReference>
<organism evidence="3 4">
    <name type="scientific">Billgrantia sulfidoxydans</name>
    <dbReference type="NCBI Taxonomy" id="2733484"/>
    <lineage>
        <taxon>Bacteria</taxon>
        <taxon>Pseudomonadati</taxon>
        <taxon>Pseudomonadota</taxon>
        <taxon>Gammaproteobacteria</taxon>
        <taxon>Oceanospirillales</taxon>
        <taxon>Halomonadaceae</taxon>
        <taxon>Billgrantia</taxon>
    </lineage>
</organism>
<dbReference type="InterPro" id="IPR007037">
    <property type="entry name" value="SIP_rossman_dom"/>
</dbReference>
<dbReference type="InterPro" id="IPR013113">
    <property type="entry name" value="SIP_FAD-bd"/>
</dbReference>
<dbReference type="InterPro" id="IPR039374">
    <property type="entry name" value="SIP_fam"/>
</dbReference>
<evidence type="ECO:0000256" key="1">
    <source>
        <dbReference type="ARBA" id="ARBA00035644"/>
    </source>
</evidence>
<evidence type="ECO:0000313" key="3">
    <source>
        <dbReference type="EMBL" id="QTP56216.1"/>
    </source>
</evidence>
<reference evidence="3 4" key="1">
    <citation type="journal article" date="2021" name="Front. Microbiol.">
        <title>Aerobic Denitrification and Heterotrophic Sulfur Oxidation in the Genus Halomonas Revealed by Six Novel Species Characterizations and Genome-Based Analysis.</title>
        <authorList>
            <person name="Wang L."/>
            <person name="Shao Z."/>
        </authorList>
    </citation>
    <scope>NUCLEOTIDE SEQUENCE [LARGE SCALE GENOMIC DNA]</scope>
    <source>
        <strain evidence="3 4">MCCC 1A11059</strain>
    </source>
</reference>
<dbReference type="InterPro" id="IPR017927">
    <property type="entry name" value="FAD-bd_FR_type"/>
</dbReference>
<dbReference type="RefSeq" id="WP_209537940.1">
    <property type="nucleotide sequence ID" value="NZ_CP053381.1"/>
</dbReference>
<evidence type="ECO:0000259" key="2">
    <source>
        <dbReference type="PROSITE" id="PS51384"/>
    </source>
</evidence>
<feature type="domain" description="FAD-binding FR-type" evidence="2">
    <location>
        <begin position="6"/>
        <end position="147"/>
    </location>
</feature>
<evidence type="ECO:0000313" key="4">
    <source>
        <dbReference type="Proteomes" id="UP000671868"/>
    </source>
</evidence>
<dbReference type="InterPro" id="IPR039261">
    <property type="entry name" value="FNR_nucleotide-bd"/>
</dbReference>
<dbReference type="SUPFAM" id="SSF63380">
    <property type="entry name" value="Riboflavin synthase domain-like"/>
    <property type="match status" value="1"/>
</dbReference>